<organism evidence="1 2">
    <name type="scientific">Crepidotus variabilis</name>
    <dbReference type="NCBI Taxonomy" id="179855"/>
    <lineage>
        <taxon>Eukaryota</taxon>
        <taxon>Fungi</taxon>
        <taxon>Dikarya</taxon>
        <taxon>Basidiomycota</taxon>
        <taxon>Agaricomycotina</taxon>
        <taxon>Agaricomycetes</taxon>
        <taxon>Agaricomycetidae</taxon>
        <taxon>Agaricales</taxon>
        <taxon>Agaricineae</taxon>
        <taxon>Crepidotaceae</taxon>
        <taxon>Crepidotus</taxon>
    </lineage>
</organism>
<sequence>MGEYLYYQIFNGNSLLNVRTPFDTAKATIGRIQTIQISHPLNAGKVKREIASREGFPVDDPTTALYFVAGDDTPAEDSQMIAFAGDAQFGSDSTHPIAVIFQGNPTPSTDKSSTTDLSGGWSIEENISGRPMFRGILVLVMRSATTFDGFVQQSNVSAGGAYSSFPVSNGSIVDGKVEWTLGGAGWGGNANNLISRLPHRFVCAMGDNNIYYQIFNDDGVINVKAPFDSNDATLGRIPLNQIPPPRNVANLKRVIAKREGLQVTSTTSLFFSLNDATAAEDDQMIAFSSEGRFGGDLQDPIGINFQGTTNSTKQNSNTDLAGGWSIDERNAGTPMFRGTLNITMTSATTFEGFGSQTNVSVNGAASFPFRVINGRIVEGAQVEWTTIGYNNSAADSWRVGATLDPGGKSMSGSVNRLSGNTIDVPDCTYRRL</sequence>
<protein>
    <submittedName>
        <fullName evidence="1">Uncharacterized protein</fullName>
    </submittedName>
</protein>
<evidence type="ECO:0000313" key="2">
    <source>
        <dbReference type="Proteomes" id="UP000807306"/>
    </source>
</evidence>
<proteinExistence type="predicted"/>
<dbReference type="EMBL" id="MU157900">
    <property type="protein sequence ID" value="KAF9524369.1"/>
    <property type="molecule type" value="Genomic_DNA"/>
</dbReference>
<dbReference type="AlphaFoldDB" id="A0A9P6E8B0"/>
<gene>
    <name evidence="1" type="ORF">CPB83DRAFT_897995</name>
</gene>
<accession>A0A9P6E8B0</accession>
<dbReference type="Proteomes" id="UP000807306">
    <property type="component" value="Unassembled WGS sequence"/>
</dbReference>
<evidence type="ECO:0000313" key="1">
    <source>
        <dbReference type="EMBL" id="KAF9524369.1"/>
    </source>
</evidence>
<name>A0A9P6E8B0_9AGAR</name>
<comment type="caution">
    <text evidence="1">The sequence shown here is derived from an EMBL/GenBank/DDBJ whole genome shotgun (WGS) entry which is preliminary data.</text>
</comment>
<reference evidence="1" key="1">
    <citation type="submission" date="2020-11" db="EMBL/GenBank/DDBJ databases">
        <authorList>
            <consortium name="DOE Joint Genome Institute"/>
            <person name="Ahrendt S."/>
            <person name="Riley R."/>
            <person name="Andreopoulos W."/>
            <person name="Labutti K."/>
            <person name="Pangilinan J."/>
            <person name="Ruiz-Duenas F.J."/>
            <person name="Barrasa J.M."/>
            <person name="Sanchez-Garcia M."/>
            <person name="Camarero S."/>
            <person name="Miyauchi S."/>
            <person name="Serrano A."/>
            <person name="Linde D."/>
            <person name="Babiker R."/>
            <person name="Drula E."/>
            <person name="Ayuso-Fernandez I."/>
            <person name="Pacheco R."/>
            <person name="Padilla G."/>
            <person name="Ferreira P."/>
            <person name="Barriuso J."/>
            <person name="Kellner H."/>
            <person name="Castanera R."/>
            <person name="Alfaro M."/>
            <person name="Ramirez L."/>
            <person name="Pisabarro A.G."/>
            <person name="Kuo A."/>
            <person name="Tritt A."/>
            <person name="Lipzen A."/>
            <person name="He G."/>
            <person name="Yan M."/>
            <person name="Ng V."/>
            <person name="Cullen D."/>
            <person name="Martin F."/>
            <person name="Rosso M.-N."/>
            <person name="Henrissat B."/>
            <person name="Hibbett D."/>
            <person name="Martinez A.T."/>
            <person name="Grigoriev I.V."/>
        </authorList>
    </citation>
    <scope>NUCLEOTIDE SEQUENCE</scope>
    <source>
        <strain evidence="1">CBS 506.95</strain>
    </source>
</reference>
<dbReference type="OrthoDB" id="2974017at2759"/>
<keyword evidence="2" id="KW-1185">Reference proteome</keyword>